<reference evidence="3" key="1">
    <citation type="submission" date="2020-12" db="EMBL/GenBank/DDBJ databases">
        <title>Metabolic potential, ecology and presence of endohyphal bacteria is reflected in genomic diversity of Mucoromycotina.</title>
        <authorList>
            <person name="Muszewska A."/>
            <person name="Okrasinska A."/>
            <person name="Steczkiewicz K."/>
            <person name="Drgas O."/>
            <person name="Orlowska M."/>
            <person name="Perlinska-Lenart U."/>
            <person name="Aleksandrzak-Piekarczyk T."/>
            <person name="Szatraj K."/>
            <person name="Zielenkiewicz U."/>
            <person name="Pilsyk S."/>
            <person name="Malc E."/>
            <person name="Mieczkowski P."/>
            <person name="Kruszewska J.S."/>
            <person name="Biernat P."/>
            <person name="Pawlowska J."/>
        </authorList>
    </citation>
    <scope>NUCLEOTIDE SEQUENCE</scope>
    <source>
        <strain evidence="3">WA0000017839</strain>
    </source>
</reference>
<keyword evidence="4" id="KW-1185">Reference proteome</keyword>
<dbReference type="InterPro" id="IPR015908">
    <property type="entry name" value="Allantoicase_dom"/>
</dbReference>
<comment type="caution">
    <text evidence="3">The sequence shown here is derived from an EMBL/GenBank/DDBJ whole genome shotgun (WGS) entry which is preliminary data.</text>
</comment>
<evidence type="ECO:0000313" key="4">
    <source>
        <dbReference type="Proteomes" id="UP000603453"/>
    </source>
</evidence>
<feature type="region of interest" description="Disordered" evidence="1">
    <location>
        <begin position="101"/>
        <end position="121"/>
    </location>
</feature>
<feature type="domain" description="Allantoicase" evidence="2">
    <location>
        <begin position="14"/>
        <end position="66"/>
    </location>
</feature>
<dbReference type="OrthoDB" id="10266039at2759"/>
<feature type="compositionally biased region" description="Polar residues" evidence="1">
    <location>
        <begin position="102"/>
        <end position="121"/>
    </location>
</feature>
<evidence type="ECO:0000259" key="2">
    <source>
        <dbReference type="Pfam" id="PF03561"/>
    </source>
</evidence>
<dbReference type="Pfam" id="PF03561">
    <property type="entry name" value="Allantoicase"/>
    <property type="match status" value="1"/>
</dbReference>
<dbReference type="Gene3D" id="2.60.120.260">
    <property type="entry name" value="Galactose-binding domain-like"/>
    <property type="match status" value="1"/>
</dbReference>
<protein>
    <recommendedName>
        <fullName evidence="2">Allantoicase domain-containing protein</fullName>
    </recommendedName>
</protein>
<dbReference type="SUPFAM" id="SSF49785">
    <property type="entry name" value="Galactose-binding domain-like"/>
    <property type="match status" value="1"/>
</dbReference>
<dbReference type="GO" id="GO:0000256">
    <property type="term" value="P:allantoin catabolic process"/>
    <property type="evidence" value="ECO:0007669"/>
    <property type="project" value="InterPro"/>
</dbReference>
<dbReference type="InterPro" id="IPR008979">
    <property type="entry name" value="Galactose-bd-like_sf"/>
</dbReference>
<sequence length="158" mass="17632">MCPTHALVEGYQVTDKDTNGMWTTLTDYEQLTEDGHNFFLIHNVDNYSDVRLTVCPGGGIARFRIYENDGNRIVHCSDLESRDKPNVPLDNGALVKKETPRKVNTSVHDTHNSQPAASQSCIPHEIPLTSPTVEGFISIPDPDLYEESVMEESFLVLA</sequence>
<dbReference type="AlphaFoldDB" id="A0A8H7V4F7"/>
<name>A0A8H7V4F7_9FUNG</name>
<dbReference type="Proteomes" id="UP000603453">
    <property type="component" value="Unassembled WGS sequence"/>
</dbReference>
<accession>A0A8H7V4F7</accession>
<organism evidence="3 4">
    <name type="scientific">Mucor saturninus</name>
    <dbReference type="NCBI Taxonomy" id="64648"/>
    <lineage>
        <taxon>Eukaryota</taxon>
        <taxon>Fungi</taxon>
        <taxon>Fungi incertae sedis</taxon>
        <taxon>Mucoromycota</taxon>
        <taxon>Mucoromycotina</taxon>
        <taxon>Mucoromycetes</taxon>
        <taxon>Mucorales</taxon>
        <taxon>Mucorineae</taxon>
        <taxon>Mucoraceae</taxon>
        <taxon>Mucor</taxon>
    </lineage>
</organism>
<proteinExistence type="predicted"/>
<evidence type="ECO:0000313" key="3">
    <source>
        <dbReference type="EMBL" id="KAG2203018.1"/>
    </source>
</evidence>
<dbReference type="GO" id="GO:0004037">
    <property type="term" value="F:allantoicase activity"/>
    <property type="evidence" value="ECO:0007669"/>
    <property type="project" value="InterPro"/>
</dbReference>
<evidence type="ECO:0000256" key="1">
    <source>
        <dbReference type="SAM" id="MobiDB-lite"/>
    </source>
</evidence>
<dbReference type="EMBL" id="JAEPRD010000055">
    <property type="protein sequence ID" value="KAG2203018.1"/>
    <property type="molecule type" value="Genomic_DNA"/>
</dbReference>
<gene>
    <name evidence="3" type="ORF">INT47_013234</name>
</gene>